<sequence>MTLKLLRSLAFAAVLALPLQTQAADKLTVLLDWFVNPDHAPLFVALDQGYFADENLEVELIAPADPNDPPKLVAAKKAEIAISYQPQLHLQADQGLPLVRIGTLVATPLSTVLTLADGPVKTVADLKGKTVGFSVSGTEEAVLGAVLRSAGLTLADITLVNVNFSLSPSLASGKVDAVVGAYRNFELTQMDLIGKKGRAFYIEEHGVPPFDQLIYVAHKDSVGDPRLRRFLSAVEKGTQYLINHPQETWDTFRAKRPELNDELNRRAWFDTLPRFAHRPAAMDNARYDRFARFLLDAKLIREIKPVASYAVELPY</sequence>
<dbReference type="PANTHER" id="PTHR31528">
    <property type="entry name" value="4-AMINO-5-HYDROXYMETHYL-2-METHYLPYRIMIDINE PHOSPHATE SYNTHASE THI11-RELATED"/>
    <property type="match status" value="1"/>
</dbReference>
<proteinExistence type="predicted"/>
<dbReference type="Pfam" id="PF09084">
    <property type="entry name" value="NMT1"/>
    <property type="match status" value="1"/>
</dbReference>
<dbReference type="InterPro" id="IPR027939">
    <property type="entry name" value="NMT1/THI5"/>
</dbReference>
<dbReference type="EMBL" id="RBIG01000001">
    <property type="protein sequence ID" value="RKQ73159.1"/>
    <property type="molecule type" value="Genomic_DNA"/>
</dbReference>
<keyword evidence="1" id="KW-0732">Signal</keyword>
<evidence type="ECO:0000256" key="1">
    <source>
        <dbReference type="SAM" id="SignalP"/>
    </source>
</evidence>
<feature type="signal peptide" evidence="1">
    <location>
        <begin position="1"/>
        <end position="23"/>
    </location>
</feature>
<dbReference type="AlphaFoldDB" id="A0A420WQ92"/>
<organism evidence="3 4">
    <name type="scientific">Oceanibaculum indicum</name>
    <dbReference type="NCBI Taxonomy" id="526216"/>
    <lineage>
        <taxon>Bacteria</taxon>
        <taxon>Pseudomonadati</taxon>
        <taxon>Pseudomonadota</taxon>
        <taxon>Alphaproteobacteria</taxon>
        <taxon>Rhodospirillales</taxon>
        <taxon>Oceanibaculaceae</taxon>
        <taxon>Oceanibaculum</taxon>
    </lineage>
</organism>
<dbReference type="SUPFAM" id="SSF53850">
    <property type="entry name" value="Periplasmic binding protein-like II"/>
    <property type="match status" value="1"/>
</dbReference>
<dbReference type="Gene3D" id="3.40.190.10">
    <property type="entry name" value="Periplasmic binding protein-like II"/>
    <property type="match status" value="2"/>
</dbReference>
<dbReference type="RefSeq" id="WP_121217927.1">
    <property type="nucleotide sequence ID" value="NZ_RBIG01000001.1"/>
</dbReference>
<protein>
    <submittedName>
        <fullName evidence="3">Putative hydroxymethylpyrimidine transport system substrate-binding protein</fullName>
    </submittedName>
</protein>
<evidence type="ECO:0000313" key="4">
    <source>
        <dbReference type="Proteomes" id="UP000277424"/>
    </source>
</evidence>
<dbReference type="InterPro" id="IPR015168">
    <property type="entry name" value="SsuA/THI5"/>
</dbReference>
<gene>
    <name evidence="3" type="ORF">BCL74_0938</name>
</gene>
<evidence type="ECO:0000259" key="2">
    <source>
        <dbReference type="Pfam" id="PF09084"/>
    </source>
</evidence>
<dbReference type="Proteomes" id="UP000277424">
    <property type="component" value="Unassembled WGS sequence"/>
</dbReference>
<accession>A0A420WQ92</accession>
<dbReference type="CDD" id="cd13651">
    <property type="entry name" value="PBP2_ThiY"/>
    <property type="match status" value="1"/>
</dbReference>
<feature type="chain" id="PRO_5019174168" evidence="1">
    <location>
        <begin position="24"/>
        <end position="315"/>
    </location>
</feature>
<reference evidence="3 4" key="1">
    <citation type="submission" date="2018-10" db="EMBL/GenBank/DDBJ databases">
        <title>Comparative analysis of microorganisms from saline springs in Andes Mountain Range, Colombia.</title>
        <authorList>
            <person name="Rubin E."/>
        </authorList>
    </citation>
    <scope>NUCLEOTIDE SEQUENCE [LARGE SCALE GENOMIC DNA]</scope>
    <source>
        <strain evidence="3 4">USBA 36</strain>
    </source>
</reference>
<comment type="caution">
    <text evidence="3">The sequence shown here is derived from an EMBL/GenBank/DDBJ whole genome shotgun (WGS) entry which is preliminary data.</text>
</comment>
<dbReference type="PANTHER" id="PTHR31528:SF3">
    <property type="entry name" value="THIAMINE BIOSYNTHESIS PROTEIN HI_0357-RELATED"/>
    <property type="match status" value="1"/>
</dbReference>
<dbReference type="OrthoDB" id="7431968at2"/>
<dbReference type="GO" id="GO:0009228">
    <property type="term" value="P:thiamine biosynthetic process"/>
    <property type="evidence" value="ECO:0007669"/>
    <property type="project" value="InterPro"/>
</dbReference>
<evidence type="ECO:0000313" key="3">
    <source>
        <dbReference type="EMBL" id="RKQ73159.1"/>
    </source>
</evidence>
<feature type="domain" description="SsuA/THI5-like" evidence="2">
    <location>
        <begin position="36"/>
        <end position="247"/>
    </location>
</feature>
<name>A0A420WQ92_9PROT</name>